<dbReference type="Proteomes" id="UP001579974">
    <property type="component" value="Unassembled WGS sequence"/>
</dbReference>
<gene>
    <name evidence="1" type="ORF">KKP3000_000418</name>
</gene>
<proteinExistence type="predicted"/>
<comment type="caution">
    <text evidence="1">The sequence shown here is derived from an EMBL/GenBank/DDBJ whole genome shotgun (WGS) entry which is preliminary data.</text>
</comment>
<reference evidence="1 2" key="1">
    <citation type="journal article" date="2024" name="Int. J. Mol. Sci.">
        <title>Exploration of Alicyclobacillus spp. Genome in Search of Antibiotic Resistance.</title>
        <authorList>
            <person name="Bucka-Kolendo J."/>
            <person name="Kiousi D.E."/>
            <person name="Dekowska A."/>
            <person name="Mikolajczuk-Szczyrba A."/>
            <person name="Karadedos D.M."/>
            <person name="Michael P."/>
            <person name="Galanis A."/>
            <person name="Sokolowska B."/>
        </authorList>
    </citation>
    <scope>NUCLEOTIDE SEQUENCE [LARGE SCALE GENOMIC DNA]</scope>
    <source>
        <strain evidence="1 2">KKP 3000</strain>
    </source>
</reference>
<dbReference type="EMBL" id="JBDXSU010000012">
    <property type="protein sequence ID" value="MFB5191642.1"/>
    <property type="molecule type" value="Genomic_DNA"/>
</dbReference>
<organism evidence="1 2">
    <name type="scientific">Alicyclobacillus fastidiosus</name>
    <dbReference type="NCBI Taxonomy" id="392011"/>
    <lineage>
        <taxon>Bacteria</taxon>
        <taxon>Bacillati</taxon>
        <taxon>Bacillota</taxon>
        <taxon>Bacilli</taxon>
        <taxon>Bacillales</taxon>
        <taxon>Alicyclobacillaceae</taxon>
        <taxon>Alicyclobacillus</taxon>
    </lineage>
</organism>
<evidence type="ECO:0000313" key="1">
    <source>
        <dbReference type="EMBL" id="MFB5191642.1"/>
    </source>
</evidence>
<dbReference type="RefSeq" id="WP_275473148.1">
    <property type="nucleotide sequence ID" value="NZ_CP162940.1"/>
</dbReference>
<keyword evidence="2" id="KW-1185">Reference proteome</keyword>
<name>A0ABV5AIY0_9BACL</name>
<accession>A0ABV5AIY0</accession>
<evidence type="ECO:0000313" key="2">
    <source>
        <dbReference type="Proteomes" id="UP001579974"/>
    </source>
</evidence>
<sequence>MPQGRARETGAALSGEPVSDWLWPIRERSVEGSGPTAFWGVGGFNAGVSGGDYWVVPHLHKLARAVRFKQPHQTQHARQRWGFFCGNGIE</sequence>
<protein>
    <submittedName>
        <fullName evidence="1">Uncharacterized protein</fullName>
    </submittedName>
</protein>